<dbReference type="Gene3D" id="1.10.10.10">
    <property type="entry name" value="Winged helix-like DNA-binding domain superfamily/Winged helix DNA-binding domain"/>
    <property type="match status" value="1"/>
</dbReference>
<comment type="caution">
    <text evidence="6">The sequence shown here is derived from an EMBL/GenBank/DDBJ whole genome shotgun (WGS) entry which is preliminary data.</text>
</comment>
<dbReference type="GO" id="GO:0003690">
    <property type="term" value="F:double-stranded DNA binding"/>
    <property type="evidence" value="ECO:0007669"/>
    <property type="project" value="TreeGrafter"/>
</dbReference>
<feature type="compositionally biased region" description="Polar residues" evidence="4">
    <location>
        <begin position="474"/>
        <end position="500"/>
    </location>
</feature>
<dbReference type="PANTHER" id="PTHR11467">
    <property type="entry name" value="HISTONE H1"/>
    <property type="match status" value="1"/>
</dbReference>
<feature type="domain" description="H15" evidence="5">
    <location>
        <begin position="42"/>
        <end position="112"/>
    </location>
</feature>
<dbReference type="EMBL" id="JAUIZM010000005">
    <property type="protein sequence ID" value="KAK1383992.1"/>
    <property type="molecule type" value="Genomic_DNA"/>
</dbReference>
<comment type="subcellular location">
    <subcellularLocation>
        <location evidence="1">Nucleus</location>
    </subcellularLocation>
</comment>
<dbReference type="InterPro" id="IPR005818">
    <property type="entry name" value="Histone_H1/H5_H15"/>
</dbReference>
<sequence length="500" mass="52448">MEFPPSDPPPSTFVPANNYHAQVGNFTPTTVYEPQPVAQSFNYPSYEEMIRSAIVALNEKDGSSRQAISKYIDSNFKIDPSHTHSYELTQQLKRMKNSGQLVLNKHSYMFPGSVTVPAVSVNGSGGYDGVSQGQVQVLDGIKRRPGRPPKLQPNGGLMGSSSGQTVSVGFENQQVRGAEGFGVPTSDLFVGLNSGELQFVGGNGNNYVTATPVSNFVTAPVSNAPIVVNNGGAMYDAGAVANVVPLEQTDVAPLVKRGRGRPRKVQTSAVGVESGAIVVSAGEDAAAQNNVGDEAPVVTPPTVLGKRRRGRPAKLDMMATGPVANGGAKKQGRKAMVPVEGKRGRGRPRKNDVGANGAAVGGVLPVAKKPKKVSGKPMGRPRKNALQTASLMSEMQLMAYEGLKARVEHYQSRIKTAIGVVKPYLNETAVIALGALQDLEELASMDIISVQLSAQGTAPENIQSAPLTAEAAPSTVQSVPSTGETPQSTFQSATIPVQGQ</sequence>
<dbReference type="InterPro" id="IPR036388">
    <property type="entry name" value="WH-like_DNA-bd_sf"/>
</dbReference>
<proteinExistence type="predicted"/>
<accession>A0AAD8IDQ3</accession>
<evidence type="ECO:0000256" key="1">
    <source>
        <dbReference type="ARBA" id="ARBA00004123"/>
    </source>
</evidence>
<dbReference type="GO" id="GO:0000786">
    <property type="term" value="C:nucleosome"/>
    <property type="evidence" value="ECO:0007669"/>
    <property type="project" value="InterPro"/>
</dbReference>
<dbReference type="SUPFAM" id="SSF46785">
    <property type="entry name" value="Winged helix' DNA-binding domain"/>
    <property type="match status" value="1"/>
</dbReference>
<dbReference type="PRINTS" id="PR00929">
    <property type="entry name" value="ATHOOK"/>
</dbReference>
<dbReference type="SMART" id="SM00384">
    <property type="entry name" value="AT_hook"/>
    <property type="match status" value="5"/>
</dbReference>
<reference evidence="6" key="2">
    <citation type="submission" date="2023-05" db="EMBL/GenBank/DDBJ databases">
        <authorList>
            <person name="Schelkunov M.I."/>
        </authorList>
    </citation>
    <scope>NUCLEOTIDE SEQUENCE</scope>
    <source>
        <strain evidence="6">Hsosn_3</strain>
        <tissue evidence="6">Leaf</tissue>
    </source>
</reference>
<dbReference type="SMART" id="SM00526">
    <property type="entry name" value="H15"/>
    <property type="match status" value="1"/>
</dbReference>
<dbReference type="PROSITE" id="PS51504">
    <property type="entry name" value="H15"/>
    <property type="match status" value="1"/>
</dbReference>
<dbReference type="InterPro" id="IPR017956">
    <property type="entry name" value="AT_hook_DNA-bd_motif"/>
</dbReference>
<dbReference type="InterPro" id="IPR036390">
    <property type="entry name" value="WH_DNA-bd_sf"/>
</dbReference>
<evidence type="ECO:0000259" key="5">
    <source>
        <dbReference type="PROSITE" id="PS51504"/>
    </source>
</evidence>
<gene>
    <name evidence="6" type="ORF">POM88_021727</name>
</gene>
<organism evidence="6 7">
    <name type="scientific">Heracleum sosnowskyi</name>
    <dbReference type="NCBI Taxonomy" id="360622"/>
    <lineage>
        <taxon>Eukaryota</taxon>
        <taxon>Viridiplantae</taxon>
        <taxon>Streptophyta</taxon>
        <taxon>Embryophyta</taxon>
        <taxon>Tracheophyta</taxon>
        <taxon>Spermatophyta</taxon>
        <taxon>Magnoliopsida</taxon>
        <taxon>eudicotyledons</taxon>
        <taxon>Gunneridae</taxon>
        <taxon>Pentapetalae</taxon>
        <taxon>asterids</taxon>
        <taxon>campanulids</taxon>
        <taxon>Apiales</taxon>
        <taxon>Apiaceae</taxon>
        <taxon>Apioideae</taxon>
        <taxon>apioid superclade</taxon>
        <taxon>Tordylieae</taxon>
        <taxon>Tordyliinae</taxon>
        <taxon>Heracleum</taxon>
    </lineage>
</organism>
<feature type="region of interest" description="Disordered" evidence="4">
    <location>
        <begin position="141"/>
        <end position="160"/>
    </location>
</feature>
<dbReference type="PANTHER" id="PTHR11467:SF29">
    <property type="entry name" value="OS03G0711600 PROTEIN"/>
    <property type="match status" value="1"/>
</dbReference>
<evidence type="ECO:0000256" key="4">
    <source>
        <dbReference type="SAM" id="MobiDB-lite"/>
    </source>
</evidence>
<keyword evidence="3" id="KW-0539">Nucleus</keyword>
<dbReference type="GO" id="GO:0031492">
    <property type="term" value="F:nucleosomal DNA binding"/>
    <property type="evidence" value="ECO:0007669"/>
    <property type="project" value="TreeGrafter"/>
</dbReference>
<feature type="region of interest" description="Disordered" evidence="4">
    <location>
        <begin position="317"/>
        <end position="358"/>
    </location>
</feature>
<evidence type="ECO:0000313" key="7">
    <source>
        <dbReference type="Proteomes" id="UP001237642"/>
    </source>
</evidence>
<dbReference type="Proteomes" id="UP001237642">
    <property type="component" value="Unassembled WGS sequence"/>
</dbReference>
<dbReference type="AlphaFoldDB" id="A0AAD8IDQ3"/>
<dbReference type="GO" id="GO:0006334">
    <property type="term" value="P:nucleosome assembly"/>
    <property type="evidence" value="ECO:0007669"/>
    <property type="project" value="InterPro"/>
</dbReference>
<evidence type="ECO:0000256" key="3">
    <source>
        <dbReference type="ARBA" id="ARBA00023242"/>
    </source>
</evidence>
<keyword evidence="2" id="KW-0238">DNA-binding</keyword>
<dbReference type="GO" id="GO:0030261">
    <property type="term" value="P:chromosome condensation"/>
    <property type="evidence" value="ECO:0007669"/>
    <property type="project" value="TreeGrafter"/>
</dbReference>
<feature type="region of interest" description="Disordered" evidence="4">
    <location>
        <begin position="463"/>
        <end position="500"/>
    </location>
</feature>
<dbReference type="GO" id="GO:0045910">
    <property type="term" value="P:negative regulation of DNA recombination"/>
    <property type="evidence" value="ECO:0007669"/>
    <property type="project" value="TreeGrafter"/>
</dbReference>
<protein>
    <submittedName>
        <fullName evidence="6">H15 domain-containing protein</fullName>
    </submittedName>
</protein>
<reference evidence="6" key="1">
    <citation type="submission" date="2023-02" db="EMBL/GenBank/DDBJ databases">
        <title>Genome of toxic invasive species Heracleum sosnowskyi carries increased number of genes despite the absence of recent whole-genome duplications.</title>
        <authorList>
            <person name="Schelkunov M."/>
            <person name="Shtratnikova V."/>
            <person name="Makarenko M."/>
            <person name="Klepikova A."/>
            <person name="Omelchenko D."/>
            <person name="Novikova G."/>
            <person name="Obukhova E."/>
            <person name="Bogdanov V."/>
            <person name="Penin A."/>
            <person name="Logacheva M."/>
        </authorList>
    </citation>
    <scope>NUCLEOTIDE SEQUENCE</scope>
    <source>
        <strain evidence="6">Hsosn_3</strain>
        <tissue evidence="6">Leaf</tissue>
    </source>
</reference>
<evidence type="ECO:0000256" key="2">
    <source>
        <dbReference type="ARBA" id="ARBA00023125"/>
    </source>
</evidence>
<dbReference type="GO" id="GO:0005730">
    <property type="term" value="C:nucleolus"/>
    <property type="evidence" value="ECO:0007669"/>
    <property type="project" value="TreeGrafter"/>
</dbReference>
<evidence type="ECO:0000313" key="6">
    <source>
        <dbReference type="EMBL" id="KAK1383992.1"/>
    </source>
</evidence>
<dbReference type="Pfam" id="PF00538">
    <property type="entry name" value="Linker_histone"/>
    <property type="match status" value="1"/>
</dbReference>
<name>A0AAD8IDQ3_9APIA</name>
<keyword evidence="7" id="KW-1185">Reference proteome</keyword>
<dbReference type="CDD" id="cd00073">
    <property type="entry name" value="H15"/>
    <property type="match status" value="1"/>
</dbReference>